<keyword evidence="6" id="KW-0961">Cell wall biogenesis/degradation</keyword>
<dbReference type="AlphaFoldDB" id="A0A455T2T6"/>
<keyword evidence="4" id="KW-0133">Cell shape</keyword>
<proteinExistence type="inferred from homology"/>
<feature type="active site" evidence="7">
    <location>
        <position position="158"/>
    </location>
</feature>
<evidence type="ECO:0000256" key="8">
    <source>
        <dbReference type="PIRSR" id="PIRSR618044-2"/>
    </source>
</evidence>
<sequence length="413" mass="46156">MLCAAIMVVLVSLIPLLVSWLGAPRPMGLSVQRNTATVAATPLNQVPVHPHQLVIIPSDTDHPPPPVLATAAYLMDMDTGATLYAYNPFMHLPMLSTTKLMTALLAVEHGNLDQQVTITSALDRDIQQHISPDSSLFGLKKGETYTLRDLLYGLLLPSGNDAAVAIADAVGGSYQHFVDMMNQRARELGMYDTHYMNPSGLLATGHYSSAHDLAVLGRYTMSNPILHQIANTRTYHIPKTSQHAEHYLVNGNQFLWWYPGADGGKPGWDGNTDFVQVVSCTRNNRHLIGVTMNTKDWWTDMRDLMNWGFDNFQWVSPYDVDLQHAIPYDSDWDYFVRDKKTNTIPTPDHGRYYIYTGYSVSPPILGYFDKNGGLDKFGFPIGMPNYTQGNLVSQRFQKATIQCDLAGKQCKRL</sequence>
<evidence type="ECO:0000256" key="6">
    <source>
        <dbReference type="ARBA" id="ARBA00023316"/>
    </source>
</evidence>
<dbReference type="GO" id="GO:0006508">
    <property type="term" value="P:proteolysis"/>
    <property type="evidence" value="ECO:0007669"/>
    <property type="project" value="InterPro"/>
</dbReference>
<dbReference type="InterPro" id="IPR018044">
    <property type="entry name" value="Peptidase_S11"/>
</dbReference>
<dbReference type="GO" id="GO:0071555">
    <property type="term" value="P:cell wall organization"/>
    <property type="evidence" value="ECO:0007669"/>
    <property type="project" value="UniProtKB-KW"/>
</dbReference>
<evidence type="ECO:0000256" key="1">
    <source>
        <dbReference type="ARBA" id="ARBA00007164"/>
    </source>
</evidence>
<dbReference type="Gene3D" id="3.40.710.10">
    <property type="entry name" value="DD-peptidase/beta-lactamase superfamily"/>
    <property type="match status" value="1"/>
</dbReference>
<organism evidence="11">
    <name type="scientific">Thermogemmatispora argillosa</name>
    <dbReference type="NCBI Taxonomy" id="2045280"/>
    <lineage>
        <taxon>Bacteria</taxon>
        <taxon>Bacillati</taxon>
        <taxon>Chloroflexota</taxon>
        <taxon>Ktedonobacteria</taxon>
        <taxon>Thermogemmatisporales</taxon>
        <taxon>Thermogemmatisporaceae</taxon>
        <taxon>Thermogemmatispora</taxon>
    </lineage>
</organism>
<dbReference type="SUPFAM" id="SSF56601">
    <property type="entry name" value="beta-lactamase/transpeptidase-like"/>
    <property type="match status" value="1"/>
</dbReference>
<feature type="binding site" evidence="8">
    <location>
        <position position="265"/>
    </location>
    <ligand>
        <name>substrate</name>
    </ligand>
</feature>
<evidence type="ECO:0000256" key="3">
    <source>
        <dbReference type="ARBA" id="ARBA00022801"/>
    </source>
</evidence>
<keyword evidence="5" id="KW-0573">Peptidoglycan synthesis</keyword>
<dbReference type="EMBL" id="AP019377">
    <property type="protein sequence ID" value="BBH94847.1"/>
    <property type="molecule type" value="Genomic_DNA"/>
</dbReference>
<comment type="similarity">
    <text evidence="1 9">Belongs to the peptidase S11 family.</text>
</comment>
<evidence type="ECO:0000256" key="2">
    <source>
        <dbReference type="ARBA" id="ARBA00022729"/>
    </source>
</evidence>
<feature type="domain" description="Peptidase S11 D-alanyl-D-alanine carboxypeptidase A N-terminal" evidence="10">
    <location>
        <begin position="64"/>
        <end position="295"/>
    </location>
</feature>
<evidence type="ECO:0000256" key="9">
    <source>
        <dbReference type="RuleBase" id="RU004016"/>
    </source>
</evidence>
<evidence type="ECO:0000259" key="10">
    <source>
        <dbReference type="Pfam" id="PF00768"/>
    </source>
</evidence>
<dbReference type="InterPro" id="IPR012338">
    <property type="entry name" value="Beta-lactam/transpept-like"/>
</dbReference>
<evidence type="ECO:0000313" key="11">
    <source>
        <dbReference type="EMBL" id="BBH94847.1"/>
    </source>
</evidence>
<gene>
    <name evidence="11" type="ORF">KTA_30460</name>
</gene>
<dbReference type="GO" id="GO:0008360">
    <property type="term" value="P:regulation of cell shape"/>
    <property type="evidence" value="ECO:0007669"/>
    <property type="project" value="UniProtKB-KW"/>
</dbReference>
<feature type="active site" description="Proton acceptor" evidence="7">
    <location>
        <position position="99"/>
    </location>
</feature>
<accession>A0A455T2T6</accession>
<reference evidence="11" key="1">
    <citation type="submission" date="2018-12" db="EMBL/GenBank/DDBJ databases">
        <title>Novel natural products biosynthetic potential of the class Ktedonobacteria.</title>
        <authorList>
            <person name="Zheng Y."/>
            <person name="Saitou A."/>
            <person name="Wang C.M."/>
            <person name="Toyoda A."/>
            <person name="Minakuchi Y."/>
            <person name="Sekiguchi Y."/>
            <person name="Ueda K."/>
            <person name="Takano H."/>
            <person name="Sakai Y."/>
            <person name="Yokota A."/>
            <person name="Yabe S."/>
        </authorList>
    </citation>
    <scope>NUCLEOTIDE SEQUENCE</scope>
    <source>
        <strain evidence="11">A3-2</strain>
    </source>
</reference>
<dbReference type="InterPro" id="IPR001967">
    <property type="entry name" value="Peptidase_S11_N"/>
</dbReference>
<keyword evidence="3" id="KW-0378">Hydrolase</keyword>
<dbReference type="PANTHER" id="PTHR21581:SF33">
    <property type="entry name" value="D-ALANYL-D-ALANINE CARBOXYPEPTIDASE DACB"/>
    <property type="match status" value="1"/>
</dbReference>
<feature type="active site" description="Acyl-ester intermediate" evidence="7">
    <location>
        <position position="96"/>
    </location>
</feature>
<dbReference type="GO" id="GO:0009252">
    <property type="term" value="P:peptidoglycan biosynthetic process"/>
    <property type="evidence" value="ECO:0007669"/>
    <property type="project" value="UniProtKB-KW"/>
</dbReference>
<dbReference type="GO" id="GO:0009002">
    <property type="term" value="F:serine-type D-Ala-D-Ala carboxypeptidase activity"/>
    <property type="evidence" value="ECO:0007669"/>
    <property type="project" value="InterPro"/>
</dbReference>
<evidence type="ECO:0000256" key="5">
    <source>
        <dbReference type="ARBA" id="ARBA00022984"/>
    </source>
</evidence>
<dbReference type="Pfam" id="PF00768">
    <property type="entry name" value="Peptidase_S11"/>
    <property type="match status" value="1"/>
</dbReference>
<evidence type="ECO:0000256" key="7">
    <source>
        <dbReference type="PIRSR" id="PIRSR618044-1"/>
    </source>
</evidence>
<dbReference type="PANTHER" id="PTHR21581">
    <property type="entry name" value="D-ALANYL-D-ALANINE CARBOXYPEPTIDASE"/>
    <property type="match status" value="1"/>
</dbReference>
<name>A0A455T2T6_9CHLR</name>
<dbReference type="PRINTS" id="PR00725">
    <property type="entry name" value="DADACBPTASE1"/>
</dbReference>
<protein>
    <recommendedName>
        <fullName evidence="10">Peptidase S11 D-alanyl-D-alanine carboxypeptidase A N-terminal domain-containing protein</fullName>
    </recommendedName>
</protein>
<keyword evidence="2" id="KW-0732">Signal</keyword>
<evidence type="ECO:0000256" key="4">
    <source>
        <dbReference type="ARBA" id="ARBA00022960"/>
    </source>
</evidence>